<gene>
    <name evidence="4" type="ORF">H696_03652</name>
</gene>
<feature type="compositionally biased region" description="Basic residues" evidence="2">
    <location>
        <begin position="716"/>
        <end position="727"/>
    </location>
</feature>
<feature type="region of interest" description="Disordered" evidence="2">
    <location>
        <begin position="423"/>
        <end position="446"/>
    </location>
</feature>
<feature type="compositionally biased region" description="Low complexity" evidence="2">
    <location>
        <begin position="191"/>
        <end position="206"/>
    </location>
</feature>
<dbReference type="PROSITE" id="PS00028">
    <property type="entry name" value="ZINC_FINGER_C2H2_1"/>
    <property type="match status" value="1"/>
</dbReference>
<feature type="region of interest" description="Disordered" evidence="2">
    <location>
        <begin position="782"/>
        <end position="836"/>
    </location>
</feature>
<evidence type="ECO:0000313" key="4">
    <source>
        <dbReference type="EMBL" id="KCV70194.1"/>
    </source>
</evidence>
<dbReference type="PROSITE" id="PS50157">
    <property type="entry name" value="ZINC_FINGER_C2H2_2"/>
    <property type="match status" value="1"/>
</dbReference>
<feature type="compositionally biased region" description="Polar residues" evidence="2">
    <location>
        <begin position="569"/>
        <end position="579"/>
    </location>
</feature>
<evidence type="ECO:0000313" key="5">
    <source>
        <dbReference type="Proteomes" id="UP000030693"/>
    </source>
</evidence>
<evidence type="ECO:0000256" key="2">
    <source>
        <dbReference type="SAM" id="MobiDB-lite"/>
    </source>
</evidence>
<dbReference type="InterPro" id="IPR036236">
    <property type="entry name" value="Znf_C2H2_sf"/>
</dbReference>
<reference evidence="4" key="1">
    <citation type="submission" date="2013-04" db="EMBL/GenBank/DDBJ databases">
        <title>The Genome Sequence of Fonticula alba ATCC 38817.</title>
        <authorList>
            <consortium name="The Broad Institute Genomics Platform"/>
            <person name="Russ C."/>
            <person name="Cuomo C."/>
            <person name="Burger G."/>
            <person name="Gray M.W."/>
            <person name="Holland P.W.H."/>
            <person name="King N."/>
            <person name="Lang F.B.F."/>
            <person name="Roger A.J."/>
            <person name="Ruiz-Trillo I."/>
            <person name="Brown M."/>
            <person name="Walker B."/>
            <person name="Young S."/>
            <person name="Zeng Q."/>
            <person name="Gargeya S."/>
            <person name="Fitzgerald M."/>
            <person name="Haas B."/>
            <person name="Abouelleil A."/>
            <person name="Allen A.W."/>
            <person name="Alvarado L."/>
            <person name="Arachchi H.M."/>
            <person name="Berlin A.M."/>
            <person name="Chapman S.B."/>
            <person name="Gainer-Dewar J."/>
            <person name="Goldberg J."/>
            <person name="Griggs A."/>
            <person name="Gujja S."/>
            <person name="Hansen M."/>
            <person name="Howarth C."/>
            <person name="Imamovic A."/>
            <person name="Ireland A."/>
            <person name="Larimer J."/>
            <person name="McCowan C."/>
            <person name="Murphy C."/>
            <person name="Pearson M."/>
            <person name="Poon T.W."/>
            <person name="Priest M."/>
            <person name="Roberts A."/>
            <person name="Saif S."/>
            <person name="Shea T."/>
            <person name="Sisk P."/>
            <person name="Sykes S."/>
            <person name="Wortman J."/>
            <person name="Nusbaum C."/>
            <person name="Birren B."/>
        </authorList>
    </citation>
    <scope>NUCLEOTIDE SEQUENCE [LARGE SCALE GENOMIC DNA]</scope>
    <source>
        <strain evidence="4">ATCC 38817</strain>
    </source>
</reference>
<feature type="compositionally biased region" description="Low complexity" evidence="2">
    <location>
        <begin position="673"/>
        <end position="715"/>
    </location>
</feature>
<keyword evidence="1" id="KW-0862">Zinc</keyword>
<dbReference type="AlphaFoldDB" id="A0A058Z7B7"/>
<dbReference type="SUPFAM" id="SSF57667">
    <property type="entry name" value="beta-beta-alpha zinc fingers"/>
    <property type="match status" value="1"/>
</dbReference>
<evidence type="ECO:0000256" key="1">
    <source>
        <dbReference type="PROSITE-ProRule" id="PRU00042"/>
    </source>
</evidence>
<feature type="region of interest" description="Disordered" evidence="2">
    <location>
        <begin position="153"/>
        <end position="226"/>
    </location>
</feature>
<feature type="domain" description="C2H2-type" evidence="3">
    <location>
        <begin position="1059"/>
        <end position="1084"/>
    </location>
</feature>
<organism evidence="4">
    <name type="scientific">Fonticula alba</name>
    <name type="common">Slime mold</name>
    <dbReference type="NCBI Taxonomy" id="691883"/>
    <lineage>
        <taxon>Eukaryota</taxon>
        <taxon>Rotosphaerida</taxon>
        <taxon>Fonticulaceae</taxon>
        <taxon>Fonticula</taxon>
    </lineage>
</organism>
<dbReference type="Gene3D" id="3.30.160.60">
    <property type="entry name" value="Classic Zinc Finger"/>
    <property type="match status" value="1"/>
</dbReference>
<name>A0A058Z7B7_FONAL</name>
<dbReference type="Proteomes" id="UP000030693">
    <property type="component" value="Unassembled WGS sequence"/>
</dbReference>
<dbReference type="GeneID" id="20528377"/>
<dbReference type="GO" id="GO:0008270">
    <property type="term" value="F:zinc ion binding"/>
    <property type="evidence" value="ECO:0007669"/>
    <property type="project" value="UniProtKB-KW"/>
</dbReference>
<feature type="region of interest" description="Disordered" evidence="2">
    <location>
        <begin position="1"/>
        <end position="79"/>
    </location>
</feature>
<feature type="region of interest" description="Disordered" evidence="2">
    <location>
        <begin position="569"/>
        <end position="734"/>
    </location>
</feature>
<keyword evidence="1" id="KW-0479">Metal-binding</keyword>
<feature type="compositionally biased region" description="Basic and acidic residues" evidence="2">
    <location>
        <begin position="604"/>
        <end position="632"/>
    </location>
</feature>
<protein>
    <recommendedName>
        <fullName evidence="3">C2H2-type domain-containing protein</fullName>
    </recommendedName>
</protein>
<dbReference type="RefSeq" id="XP_009495800.1">
    <property type="nucleotide sequence ID" value="XM_009497525.1"/>
</dbReference>
<feature type="compositionally biased region" description="Low complexity" evidence="2">
    <location>
        <begin position="166"/>
        <end position="179"/>
    </location>
</feature>
<dbReference type="EMBL" id="KB932205">
    <property type="protein sequence ID" value="KCV70194.1"/>
    <property type="molecule type" value="Genomic_DNA"/>
</dbReference>
<dbReference type="OrthoDB" id="5383296at2759"/>
<accession>A0A058Z7B7</accession>
<sequence length="1084" mass="111648">MSGSYRPEVGKIEGAGAEGAPPPGKPPISGSLDAEEPGRSPSARRTARPGLLPLRASERMSPSRTPSRRLAPGSPRSPIQQLVQELQRDTLTDHDIYSLAAPAGGGPLRDGVGVPLGWAFSRAGLPSQRISGLDSFQLMQQPQSDHGFPMAGSFSSIPAPPPPVLLPSSRNASGMSSSSVMEQLLRTGDFSSLSSAGSGSPIPGLPQGARPSLSMGEKPPPAPLFLDSRPVAAAAVAEPTAPAAPAAPAMAAASKTTAETAMAIDAPAVATTTPGAPVAPGVVRPSTAPCPVSEPTTAASGPEENACLLLVSLILSVPVARPAVRRVLDDLSHFPSGLAGLARRMVGRLSTVLGMDFNLPTALLTVAHRHFVNLVSPAWNWLLYPLLGEAGPNGPVTVSPALASLYSELAGLLEPLATIPLVGRGSETTPDAERPESPQTDDWAHCPATRRGTQAIQYLMHPGMHRPLSQMLSHAMAAQEHFAESAIGVVVLLALRHAAHTADSLVMEFPPGMAVSAASLPLILGQIQRRLATLQTLAFSGLGGPSPVGVAGSAGWFARPFAGLDTSSPIMPGLGSSSPPLFRSDASSPRPDGESPSLQSRLPADLRPDPRPDPHDLALNDPLESTRLENGRGPDSPRPALGGPSGPAASGAPGSLPLPDLPPVSAAGNPLDLPAASTSAGSGAGSPQPSSLLELTQPTAPAAVAAAATGPTTPAHRLHHSHHHRHLAGSVPGPGASLSSLMAAAANVAATRVHAAGTPDPRPTAQSTAVLGGEAALSLAGGAGRSTAGAEPVSESVVVGESPHRQQSGPDGVLSAASPSSPSEPPSTSDGTPFEILTLNLSPLGPDGTTSRVSLFGCSICAADNPYGHYSPAECPTSSFELVPGTASALCQATSPGEEARRRGHAPGCMCFWFEGTPQLADHLINVHLRRLKGRPGLEAISAADELADADSWPATPGALSPRAALDSNTSVHTRPPPLPPALIRSLRDPEREELKAKSSVSSTVVLSKSRESFGQALPQLRYISRFQCCFANCSYVAQSDRRFLLVTHLRKHFPSAAFKCPICSQSYRHSQSLRKHMRRAHDM</sequence>
<dbReference type="InterPro" id="IPR013087">
    <property type="entry name" value="Znf_C2H2_type"/>
</dbReference>
<keyword evidence="5" id="KW-1185">Reference proteome</keyword>
<feature type="compositionally biased region" description="Low complexity" evidence="2">
    <location>
        <begin position="638"/>
        <end position="658"/>
    </location>
</feature>
<proteinExistence type="predicted"/>
<feature type="compositionally biased region" description="Low complexity" evidence="2">
    <location>
        <begin position="815"/>
        <end position="829"/>
    </location>
</feature>
<evidence type="ECO:0000259" key="3">
    <source>
        <dbReference type="PROSITE" id="PS50157"/>
    </source>
</evidence>
<dbReference type="SMART" id="SM00355">
    <property type="entry name" value="ZnF_C2H2"/>
    <property type="match status" value="2"/>
</dbReference>
<feature type="region of interest" description="Disordered" evidence="2">
    <location>
        <begin position="952"/>
        <end position="984"/>
    </location>
</feature>
<feature type="compositionally biased region" description="Low complexity" evidence="2">
    <location>
        <begin position="782"/>
        <end position="801"/>
    </location>
</feature>
<keyword evidence="1" id="KW-0863">Zinc-finger</keyword>